<protein>
    <recommendedName>
        <fullName evidence="3">HrgA protein</fullName>
    </recommendedName>
</protein>
<evidence type="ECO:0000313" key="1">
    <source>
        <dbReference type="EMBL" id="RUO17491.1"/>
    </source>
</evidence>
<sequence>MSNQDKLGFLDLAVHAMKMVNRPMTTMQLWEFVLKNKLHHRLRSYDVSTESFIGKSPERTFGSSITRNKHIFKEVPNTNTKPKQYISNSQQAKLEVTKNLNQATHRLAKYRERELHPILTYFLKFDKYFQAYSKTIFHEISPKGAKGEDKWLYPDMVAVHFEYANYQKNHVLDFITKFNKPPIKIYSFEIKKELNFSNYKESFFQAVSNSSWANEGYLVAAQILPDGQFIEALKKLSQSFRIGIIELNRHNVKQSKILSPAKFKEMMDYSVVDELANKNDNFSQFLKTIIDFDVNHPHRYDSEFDKILNLYEPNDSNH</sequence>
<comment type="caution">
    <text evidence="1">The sequence shown here is derived from an EMBL/GenBank/DDBJ whole genome shotgun (WGS) entry which is preliminary data.</text>
</comment>
<proteinExistence type="predicted"/>
<gene>
    <name evidence="1" type="ORF">EJK54_1987</name>
</gene>
<dbReference type="Proteomes" id="UP000268436">
    <property type="component" value="Unassembled WGS sequence"/>
</dbReference>
<evidence type="ECO:0000313" key="2">
    <source>
        <dbReference type="Proteomes" id="UP000268436"/>
    </source>
</evidence>
<dbReference type="RefSeq" id="WP_003669471.1">
    <property type="nucleotide sequence ID" value="NZ_JAABKV010000009.1"/>
</dbReference>
<name>A0ABY0BMJ6_MORCA</name>
<keyword evidence="2" id="KW-1185">Reference proteome</keyword>
<accession>A0ABY0BMJ6</accession>
<organism evidence="1 2">
    <name type="scientific">Moraxella catarrhalis</name>
    <name type="common">Branhamella catarrhalis</name>
    <dbReference type="NCBI Taxonomy" id="480"/>
    <lineage>
        <taxon>Bacteria</taxon>
        <taxon>Pseudomonadati</taxon>
        <taxon>Pseudomonadota</taxon>
        <taxon>Gammaproteobacteria</taxon>
        <taxon>Moraxellales</taxon>
        <taxon>Moraxellaceae</taxon>
        <taxon>Moraxella</taxon>
    </lineage>
</organism>
<evidence type="ECO:0008006" key="3">
    <source>
        <dbReference type="Google" id="ProtNLM"/>
    </source>
</evidence>
<reference evidence="1 2" key="1">
    <citation type="submission" date="2018-12" db="EMBL/GenBank/DDBJ databases">
        <title>Persistence of Moraxella catarrhalis in Chronic Obstructive Pulmonary Disease and Regulation of the Hag/MID Adhesin.</title>
        <authorList>
            <person name="Murphy T."/>
            <person name="Zhao X."/>
            <person name="Vyas G."/>
            <person name="Aluvathingal J."/>
            <person name="Nadendla S."/>
            <person name="Tallon L."/>
            <person name="Tettelin H."/>
        </authorList>
    </citation>
    <scope>NUCLEOTIDE SEQUENCE [LARGE SCALE GENOMIC DNA]</scope>
    <source>
        <strain evidence="1 2">173P27B1</strain>
    </source>
</reference>
<dbReference type="EMBL" id="RYER01000004">
    <property type="protein sequence ID" value="RUO17491.1"/>
    <property type="molecule type" value="Genomic_DNA"/>
</dbReference>